<feature type="non-terminal residue" evidence="6">
    <location>
        <position position="180"/>
    </location>
</feature>
<organism evidence="6">
    <name type="scientific">Cyprideis torosa</name>
    <dbReference type="NCBI Taxonomy" id="163714"/>
    <lineage>
        <taxon>Eukaryota</taxon>
        <taxon>Metazoa</taxon>
        <taxon>Ecdysozoa</taxon>
        <taxon>Arthropoda</taxon>
        <taxon>Crustacea</taxon>
        <taxon>Oligostraca</taxon>
        <taxon>Ostracoda</taxon>
        <taxon>Podocopa</taxon>
        <taxon>Podocopida</taxon>
        <taxon>Cytherocopina</taxon>
        <taxon>Cytheroidea</taxon>
        <taxon>Cytherideidae</taxon>
        <taxon>Cyprideis</taxon>
    </lineage>
</organism>
<dbReference type="InterPro" id="IPR036291">
    <property type="entry name" value="NAD(P)-bd_dom_sf"/>
</dbReference>
<proteinExistence type="inferred from homology"/>
<name>A0A7R8ZYG9_9CRUS</name>
<sequence length="180" mass="18938">MVFFGSAAVMPHIQGGFREELVVPRRQCVGLPDGFDLGIAAFAEPLAVCLHAVNRSGGLLHKSLLITGCGPIGCLTIQAARLAGVRHITATDVEDKVLDMALSLGADEVINVRTDGERLTQYEAGRGHFDAAIECSGNPLALNTCVNAVRPQGTIVQTGMMPPGGTSIMVNKMLSKELSL</sequence>
<dbReference type="InterPro" id="IPR011032">
    <property type="entry name" value="GroES-like_sf"/>
</dbReference>
<evidence type="ECO:0000256" key="3">
    <source>
        <dbReference type="ARBA" id="ARBA00022723"/>
    </source>
</evidence>
<keyword evidence="4" id="KW-0862">Zinc</keyword>
<reference evidence="6" key="1">
    <citation type="submission" date="2020-11" db="EMBL/GenBank/DDBJ databases">
        <authorList>
            <person name="Tran Van P."/>
        </authorList>
    </citation>
    <scope>NUCLEOTIDE SEQUENCE</scope>
</reference>
<evidence type="ECO:0000256" key="2">
    <source>
        <dbReference type="ARBA" id="ARBA00008072"/>
    </source>
</evidence>
<dbReference type="PANTHER" id="PTHR43161:SF9">
    <property type="entry name" value="SORBITOL DEHYDROGENASE"/>
    <property type="match status" value="1"/>
</dbReference>
<keyword evidence="5" id="KW-0560">Oxidoreductase</keyword>
<dbReference type="Gene3D" id="3.40.50.720">
    <property type="entry name" value="NAD(P)-binding Rossmann-like Domain"/>
    <property type="match status" value="1"/>
</dbReference>
<dbReference type="OrthoDB" id="1879366at2759"/>
<dbReference type="AlphaFoldDB" id="A0A7R8ZYG9"/>
<protein>
    <submittedName>
        <fullName evidence="6">Uncharacterized protein</fullName>
    </submittedName>
</protein>
<dbReference type="Pfam" id="PF00107">
    <property type="entry name" value="ADH_zinc_N"/>
    <property type="match status" value="1"/>
</dbReference>
<gene>
    <name evidence="6" type="ORF">CTOB1V02_LOCUS16913</name>
</gene>
<evidence type="ECO:0000256" key="5">
    <source>
        <dbReference type="ARBA" id="ARBA00023002"/>
    </source>
</evidence>
<evidence type="ECO:0000256" key="1">
    <source>
        <dbReference type="ARBA" id="ARBA00001947"/>
    </source>
</evidence>
<dbReference type="GO" id="GO:0046872">
    <property type="term" value="F:metal ion binding"/>
    <property type="evidence" value="ECO:0007669"/>
    <property type="project" value="UniProtKB-KW"/>
</dbReference>
<comment type="similarity">
    <text evidence="2">Belongs to the zinc-containing alcohol dehydrogenase family.</text>
</comment>
<evidence type="ECO:0000313" key="6">
    <source>
        <dbReference type="EMBL" id="CAD7239098.1"/>
    </source>
</evidence>
<evidence type="ECO:0000256" key="4">
    <source>
        <dbReference type="ARBA" id="ARBA00022833"/>
    </source>
</evidence>
<dbReference type="PANTHER" id="PTHR43161">
    <property type="entry name" value="SORBITOL DEHYDROGENASE"/>
    <property type="match status" value="1"/>
</dbReference>
<dbReference type="SUPFAM" id="SSF51735">
    <property type="entry name" value="NAD(P)-binding Rossmann-fold domains"/>
    <property type="match status" value="1"/>
</dbReference>
<dbReference type="SUPFAM" id="SSF50129">
    <property type="entry name" value="GroES-like"/>
    <property type="match status" value="1"/>
</dbReference>
<dbReference type="Gene3D" id="3.90.180.10">
    <property type="entry name" value="Medium-chain alcohol dehydrogenases, catalytic domain"/>
    <property type="match status" value="1"/>
</dbReference>
<keyword evidence="3" id="KW-0479">Metal-binding</keyword>
<dbReference type="InterPro" id="IPR013149">
    <property type="entry name" value="ADH-like_C"/>
</dbReference>
<comment type="cofactor">
    <cofactor evidence="1">
        <name>Zn(2+)</name>
        <dbReference type="ChEBI" id="CHEBI:29105"/>
    </cofactor>
</comment>
<dbReference type="GO" id="GO:0016491">
    <property type="term" value="F:oxidoreductase activity"/>
    <property type="evidence" value="ECO:0007669"/>
    <property type="project" value="UniProtKB-KW"/>
</dbReference>
<accession>A0A7R8ZYG9</accession>
<dbReference type="EMBL" id="OB715809">
    <property type="protein sequence ID" value="CAD7239098.1"/>
    <property type="molecule type" value="Genomic_DNA"/>
</dbReference>